<dbReference type="SMART" id="SM00406">
    <property type="entry name" value="IGv"/>
    <property type="match status" value="1"/>
</dbReference>
<comment type="subcellular location">
    <subcellularLocation>
        <location evidence="1">Membrane</location>
    </subcellularLocation>
</comment>
<dbReference type="InterPro" id="IPR050504">
    <property type="entry name" value="IgSF_BTN/MOG"/>
</dbReference>
<dbReference type="SUPFAM" id="SSF48726">
    <property type="entry name" value="Immunoglobulin"/>
    <property type="match status" value="1"/>
</dbReference>
<dbReference type="SMART" id="SM00409">
    <property type="entry name" value="IG"/>
    <property type="match status" value="1"/>
</dbReference>
<keyword evidence="4" id="KW-0732">Signal</keyword>
<keyword evidence="3" id="KW-0393">Immunoglobulin domain</keyword>
<feature type="domain" description="Ig-like" evidence="5">
    <location>
        <begin position="15"/>
        <end position="116"/>
    </location>
</feature>
<evidence type="ECO:0000256" key="3">
    <source>
        <dbReference type="ARBA" id="ARBA00023319"/>
    </source>
</evidence>
<dbReference type="InterPro" id="IPR007110">
    <property type="entry name" value="Ig-like_dom"/>
</dbReference>
<dbReference type="InterPro" id="IPR013106">
    <property type="entry name" value="Ig_V-set"/>
</dbReference>
<keyword evidence="2" id="KW-0472">Membrane</keyword>
<dbReference type="Pfam" id="PF07686">
    <property type="entry name" value="V-set"/>
    <property type="match status" value="1"/>
</dbReference>
<dbReference type="CDD" id="cd05713">
    <property type="entry name" value="IgV_MOG_like"/>
    <property type="match status" value="1"/>
</dbReference>
<keyword evidence="7" id="KW-1185">Reference proteome</keyword>
<dbReference type="PANTHER" id="PTHR24100:SF149">
    <property type="entry name" value="BG-LIKE ANTIGEN 1-RELATED"/>
    <property type="match status" value="1"/>
</dbReference>
<dbReference type="PANTHER" id="PTHR24100">
    <property type="entry name" value="BUTYROPHILIN"/>
    <property type="match status" value="1"/>
</dbReference>
<accession>A0AAV7Q2Q7</accession>
<evidence type="ECO:0000256" key="2">
    <source>
        <dbReference type="ARBA" id="ARBA00023136"/>
    </source>
</evidence>
<dbReference type="Proteomes" id="UP001066276">
    <property type="component" value="Chromosome 6"/>
</dbReference>
<name>A0AAV7Q2Q7_PLEWA</name>
<evidence type="ECO:0000259" key="5">
    <source>
        <dbReference type="PROSITE" id="PS50835"/>
    </source>
</evidence>
<evidence type="ECO:0000256" key="4">
    <source>
        <dbReference type="SAM" id="SignalP"/>
    </source>
</evidence>
<dbReference type="GO" id="GO:0009897">
    <property type="term" value="C:external side of plasma membrane"/>
    <property type="evidence" value="ECO:0007669"/>
    <property type="project" value="TreeGrafter"/>
</dbReference>
<proteinExistence type="predicted"/>
<gene>
    <name evidence="6" type="ORF">NDU88_001302</name>
</gene>
<comment type="caution">
    <text evidence="6">The sequence shown here is derived from an EMBL/GenBank/DDBJ whole genome shotgun (WGS) entry which is preliminary data.</text>
</comment>
<dbReference type="InterPro" id="IPR013783">
    <property type="entry name" value="Ig-like_fold"/>
</dbReference>
<sequence>MTIYSLKFFLLCVTPSLQVKFSVIGPDLPLVIPPGEDAVLSCHLSPQISAENMTIRWFKGKYYNLVHLYQRREDQYQNQMAEYRTRTHLNKDGIILGSVSLIINNVRPSDSGLYTCFYDTESFYEEAVVELKVAGQSHFILKLSQKPIREVCIQEREIALLKICSKVLLT</sequence>
<dbReference type="AlphaFoldDB" id="A0AAV7Q2Q7"/>
<dbReference type="GO" id="GO:0050852">
    <property type="term" value="P:T cell receptor signaling pathway"/>
    <property type="evidence" value="ECO:0007669"/>
    <property type="project" value="TreeGrafter"/>
</dbReference>
<evidence type="ECO:0000256" key="1">
    <source>
        <dbReference type="ARBA" id="ARBA00004370"/>
    </source>
</evidence>
<protein>
    <recommendedName>
        <fullName evidence="5">Ig-like domain-containing protein</fullName>
    </recommendedName>
</protein>
<dbReference type="EMBL" id="JANPWB010000010">
    <property type="protein sequence ID" value="KAJ1134856.1"/>
    <property type="molecule type" value="Genomic_DNA"/>
</dbReference>
<dbReference type="GO" id="GO:0005102">
    <property type="term" value="F:signaling receptor binding"/>
    <property type="evidence" value="ECO:0007669"/>
    <property type="project" value="TreeGrafter"/>
</dbReference>
<dbReference type="InterPro" id="IPR036179">
    <property type="entry name" value="Ig-like_dom_sf"/>
</dbReference>
<reference evidence="6" key="1">
    <citation type="journal article" date="2022" name="bioRxiv">
        <title>Sequencing and chromosome-scale assembly of the giantPleurodeles waltlgenome.</title>
        <authorList>
            <person name="Brown T."/>
            <person name="Elewa A."/>
            <person name="Iarovenko S."/>
            <person name="Subramanian E."/>
            <person name="Araus A.J."/>
            <person name="Petzold A."/>
            <person name="Susuki M."/>
            <person name="Suzuki K.-i.T."/>
            <person name="Hayashi T."/>
            <person name="Toyoda A."/>
            <person name="Oliveira C."/>
            <person name="Osipova E."/>
            <person name="Leigh N.D."/>
            <person name="Simon A."/>
            <person name="Yun M.H."/>
        </authorList>
    </citation>
    <scope>NUCLEOTIDE SEQUENCE</scope>
    <source>
        <strain evidence="6">20211129_DDA</strain>
        <tissue evidence="6">Liver</tissue>
    </source>
</reference>
<dbReference type="PROSITE" id="PS50835">
    <property type="entry name" value="IG_LIKE"/>
    <property type="match status" value="1"/>
</dbReference>
<dbReference type="FunFam" id="2.60.40.10:FF:000208">
    <property type="entry name" value="Butyrophilin subfamily 1 member A1"/>
    <property type="match status" value="1"/>
</dbReference>
<feature type="chain" id="PRO_5043597023" description="Ig-like domain-containing protein" evidence="4">
    <location>
        <begin position="19"/>
        <end position="170"/>
    </location>
</feature>
<organism evidence="6 7">
    <name type="scientific">Pleurodeles waltl</name>
    <name type="common">Iberian ribbed newt</name>
    <dbReference type="NCBI Taxonomy" id="8319"/>
    <lineage>
        <taxon>Eukaryota</taxon>
        <taxon>Metazoa</taxon>
        <taxon>Chordata</taxon>
        <taxon>Craniata</taxon>
        <taxon>Vertebrata</taxon>
        <taxon>Euteleostomi</taxon>
        <taxon>Amphibia</taxon>
        <taxon>Batrachia</taxon>
        <taxon>Caudata</taxon>
        <taxon>Salamandroidea</taxon>
        <taxon>Salamandridae</taxon>
        <taxon>Pleurodelinae</taxon>
        <taxon>Pleurodeles</taxon>
    </lineage>
</organism>
<dbReference type="InterPro" id="IPR003599">
    <property type="entry name" value="Ig_sub"/>
</dbReference>
<dbReference type="Gene3D" id="2.60.40.10">
    <property type="entry name" value="Immunoglobulins"/>
    <property type="match status" value="1"/>
</dbReference>
<dbReference type="GO" id="GO:0001817">
    <property type="term" value="P:regulation of cytokine production"/>
    <property type="evidence" value="ECO:0007669"/>
    <property type="project" value="TreeGrafter"/>
</dbReference>
<evidence type="ECO:0000313" key="7">
    <source>
        <dbReference type="Proteomes" id="UP001066276"/>
    </source>
</evidence>
<feature type="signal peptide" evidence="4">
    <location>
        <begin position="1"/>
        <end position="18"/>
    </location>
</feature>
<evidence type="ECO:0000313" key="6">
    <source>
        <dbReference type="EMBL" id="KAJ1134856.1"/>
    </source>
</evidence>